<reference evidence="1 2" key="1">
    <citation type="journal article" date="2023" name="ACS Omega">
        <title>Identification of the Neoaspergillic Acid Biosynthesis Gene Cluster by Establishing an In Vitro CRISPR-Ribonucleoprotein Genetic System in Aspergillus melleus.</title>
        <authorList>
            <person name="Yuan B."/>
            <person name="Grau M.F."/>
            <person name="Murata R.M."/>
            <person name="Torok T."/>
            <person name="Venkateswaran K."/>
            <person name="Stajich J.E."/>
            <person name="Wang C.C.C."/>
        </authorList>
    </citation>
    <scope>NUCLEOTIDE SEQUENCE [LARGE SCALE GENOMIC DNA]</scope>
    <source>
        <strain evidence="1 2">IMV 1140</strain>
    </source>
</reference>
<name>A0ACC3B109_9EURO</name>
<gene>
    <name evidence="1" type="ORF">N8T08_006176</name>
</gene>
<comment type="caution">
    <text evidence="1">The sequence shown here is derived from an EMBL/GenBank/DDBJ whole genome shotgun (WGS) entry which is preliminary data.</text>
</comment>
<evidence type="ECO:0000313" key="2">
    <source>
        <dbReference type="Proteomes" id="UP001177260"/>
    </source>
</evidence>
<keyword evidence="2" id="KW-1185">Reference proteome</keyword>
<sequence>MSSQEASNAIHLVVASEFTQTRPVGCDSACSGTKAPSQHSLKASTFKKLQAHRTSRRGDGKLSLHDFEGLEAELDKIIEDRKKKRQANLAFKRARQALKPDSDLRVLGPCKKKIQDFGRSFSLLQIATDIIDIDKFLKNAPKKEAAVRIRINAVLFAALRIDDSENVNLQSRSNHRKLAQIELSHKLPWYTTSGHGPQPRGYLGHFLKCEDTGVPPL</sequence>
<dbReference type="EMBL" id="JAOPJF010000037">
    <property type="protein sequence ID" value="KAK1143775.1"/>
    <property type="molecule type" value="Genomic_DNA"/>
</dbReference>
<dbReference type="Proteomes" id="UP001177260">
    <property type="component" value="Unassembled WGS sequence"/>
</dbReference>
<accession>A0ACC3B109</accession>
<protein>
    <submittedName>
        <fullName evidence="1">Uncharacterized protein</fullName>
    </submittedName>
</protein>
<proteinExistence type="predicted"/>
<organism evidence="1 2">
    <name type="scientific">Aspergillus melleus</name>
    <dbReference type="NCBI Taxonomy" id="138277"/>
    <lineage>
        <taxon>Eukaryota</taxon>
        <taxon>Fungi</taxon>
        <taxon>Dikarya</taxon>
        <taxon>Ascomycota</taxon>
        <taxon>Pezizomycotina</taxon>
        <taxon>Eurotiomycetes</taxon>
        <taxon>Eurotiomycetidae</taxon>
        <taxon>Eurotiales</taxon>
        <taxon>Aspergillaceae</taxon>
        <taxon>Aspergillus</taxon>
        <taxon>Aspergillus subgen. Circumdati</taxon>
    </lineage>
</organism>
<evidence type="ECO:0000313" key="1">
    <source>
        <dbReference type="EMBL" id="KAK1143775.1"/>
    </source>
</evidence>